<dbReference type="PROSITE" id="PS51118">
    <property type="entry name" value="HTH_HXLR"/>
    <property type="match status" value="1"/>
</dbReference>
<evidence type="ECO:0000313" key="6">
    <source>
        <dbReference type="Proteomes" id="UP001595952"/>
    </source>
</evidence>
<proteinExistence type="predicted"/>
<dbReference type="Proteomes" id="UP001595952">
    <property type="component" value="Unassembled WGS sequence"/>
</dbReference>
<gene>
    <name evidence="5" type="ORF">ACFO0D_05570</name>
</gene>
<keyword evidence="3" id="KW-0804">Transcription</keyword>
<dbReference type="EMBL" id="JBHSEI010000002">
    <property type="protein sequence ID" value="MFC4637805.1"/>
    <property type="molecule type" value="Genomic_DNA"/>
</dbReference>
<evidence type="ECO:0000259" key="4">
    <source>
        <dbReference type="PROSITE" id="PS51118"/>
    </source>
</evidence>
<comment type="caution">
    <text evidence="5">The sequence shown here is derived from an EMBL/GenBank/DDBJ whole genome shotgun (WGS) entry which is preliminary data.</text>
</comment>
<evidence type="ECO:0000256" key="2">
    <source>
        <dbReference type="ARBA" id="ARBA00023125"/>
    </source>
</evidence>
<reference evidence="6" key="1">
    <citation type="journal article" date="2019" name="Int. J. Syst. Evol. Microbiol.">
        <title>The Global Catalogue of Microorganisms (GCM) 10K type strain sequencing project: providing services to taxonomists for standard genome sequencing and annotation.</title>
        <authorList>
            <consortium name="The Broad Institute Genomics Platform"/>
            <consortium name="The Broad Institute Genome Sequencing Center for Infectious Disease"/>
            <person name="Wu L."/>
            <person name="Ma J."/>
        </authorList>
    </citation>
    <scope>NUCLEOTIDE SEQUENCE [LARGE SCALE GENOMIC DNA]</scope>
    <source>
        <strain evidence="6">CCUG 55995</strain>
    </source>
</reference>
<accession>A0ABV9I917</accession>
<keyword evidence="2" id="KW-0238">DNA-binding</keyword>
<evidence type="ECO:0000256" key="3">
    <source>
        <dbReference type="ARBA" id="ARBA00023163"/>
    </source>
</evidence>
<organism evidence="5 6">
    <name type="scientific">Deinococcus hohokamensis</name>
    <dbReference type="NCBI Taxonomy" id="309883"/>
    <lineage>
        <taxon>Bacteria</taxon>
        <taxon>Thermotogati</taxon>
        <taxon>Deinococcota</taxon>
        <taxon>Deinococci</taxon>
        <taxon>Deinococcales</taxon>
        <taxon>Deinococcaceae</taxon>
        <taxon>Deinococcus</taxon>
    </lineage>
</organism>
<evidence type="ECO:0000256" key="1">
    <source>
        <dbReference type="ARBA" id="ARBA00023015"/>
    </source>
</evidence>
<dbReference type="Pfam" id="PF01638">
    <property type="entry name" value="HxlR"/>
    <property type="match status" value="2"/>
</dbReference>
<keyword evidence="1" id="KW-0805">Transcription regulation</keyword>
<dbReference type="PANTHER" id="PTHR33204">
    <property type="entry name" value="TRANSCRIPTIONAL REGULATOR, MARR FAMILY"/>
    <property type="match status" value="1"/>
</dbReference>
<feature type="domain" description="HTH hxlR-type" evidence="4">
    <location>
        <begin position="95"/>
        <end position="196"/>
    </location>
</feature>
<protein>
    <submittedName>
        <fullName evidence="5">Winged helix-turn-helix transcriptional regulator</fullName>
    </submittedName>
</protein>
<dbReference type="InterPro" id="IPR036388">
    <property type="entry name" value="WH-like_DNA-bd_sf"/>
</dbReference>
<keyword evidence="6" id="KW-1185">Reference proteome</keyword>
<dbReference type="RefSeq" id="WP_380060836.1">
    <property type="nucleotide sequence ID" value="NZ_JBHSEI010000002.1"/>
</dbReference>
<evidence type="ECO:0000313" key="5">
    <source>
        <dbReference type="EMBL" id="MFC4637805.1"/>
    </source>
</evidence>
<dbReference type="PANTHER" id="PTHR33204:SF37">
    <property type="entry name" value="HTH-TYPE TRANSCRIPTIONAL REGULATOR YODB"/>
    <property type="match status" value="1"/>
</dbReference>
<dbReference type="Gene3D" id="1.10.10.10">
    <property type="entry name" value="Winged helix-like DNA-binding domain superfamily/Winged helix DNA-binding domain"/>
    <property type="match status" value="2"/>
</dbReference>
<sequence>MECIEEGPGGAAAALKLLQARSALPVIQVLLQAPTRFNELQQRSGAASATTLRARLLDLQRADVVTRAGDRYVLTPRGQALRAVFDALATFHHQHPHQDPHVLLTALQRRYAMRVMRELIRGEQGFNELCRLVQAASPTTLTRRLADLEQLRLIERTVQSTMPPRTTYAHSQLGRDFSPVVGQMVLWGEAQGIGISNE</sequence>
<dbReference type="InterPro" id="IPR002577">
    <property type="entry name" value="HTH_HxlR"/>
</dbReference>
<dbReference type="InterPro" id="IPR036390">
    <property type="entry name" value="WH_DNA-bd_sf"/>
</dbReference>
<name>A0ABV9I917_9DEIO</name>
<dbReference type="SUPFAM" id="SSF46785">
    <property type="entry name" value="Winged helix' DNA-binding domain"/>
    <property type="match status" value="2"/>
</dbReference>